<proteinExistence type="predicted"/>
<feature type="compositionally biased region" description="Low complexity" evidence="1">
    <location>
        <begin position="386"/>
        <end position="401"/>
    </location>
</feature>
<dbReference type="AlphaFoldDB" id="A0AAN9YBF5"/>
<feature type="compositionally biased region" description="Polar residues" evidence="1">
    <location>
        <begin position="236"/>
        <end position="252"/>
    </location>
</feature>
<feature type="compositionally biased region" description="Acidic residues" evidence="1">
    <location>
        <begin position="74"/>
        <end position="87"/>
    </location>
</feature>
<feature type="compositionally biased region" description="Low complexity" evidence="1">
    <location>
        <begin position="125"/>
        <end position="137"/>
    </location>
</feature>
<feature type="compositionally biased region" description="Polar residues" evidence="1">
    <location>
        <begin position="402"/>
        <end position="413"/>
    </location>
</feature>
<protein>
    <submittedName>
        <fullName evidence="2">Uncharacterized protein</fullName>
    </submittedName>
</protein>
<evidence type="ECO:0000313" key="3">
    <source>
        <dbReference type="Proteomes" id="UP001367676"/>
    </source>
</evidence>
<feature type="region of interest" description="Disordered" evidence="1">
    <location>
        <begin position="307"/>
        <end position="413"/>
    </location>
</feature>
<dbReference type="Proteomes" id="UP001367676">
    <property type="component" value="Unassembled WGS sequence"/>
</dbReference>
<organism evidence="2 3">
    <name type="scientific">Parthenolecanium corni</name>
    <dbReference type="NCBI Taxonomy" id="536013"/>
    <lineage>
        <taxon>Eukaryota</taxon>
        <taxon>Metazoa</taxon>
        <taxon>Ecdysozoa</taxon>
        <taxon>Arthropoda</taxon>
        <taxon>Hexapoda</taxon>
        <taxon>Insecta</taxon>
        <taxon>Pterygota</taxon>
        <taxon>Neoptera</taxon>
        <taxon>Paraneoptera</taxon>
        <taxon>Hemiptera</taxon>
        <taxon>Sternorrhyncha</taxon>
        <taxon>Coccoidea</taxon>
        <taxon>Coccidae</taxon>
        <taxon>Parthenolecanium</taxon>
    </lineage>
</organism>
<evidence type="ECO:0000313" key="2">
    <source>
        <dbReference type="EMBL" id="KAK7604715.1"/>
    </source>
</evidence>
<feature type="compositionally biased region" description="Basic residues" evidence="1">
    <location>
        <begin position="338"/>
        <end position="350"/>
    </location>
</feature>
<dbReference type="EMBL" id="JBBCAQ010000003">
    <property type="protein sequence ID" value="KAK7604715.1"/>
    <property type="molecule type" value="Genomic_DNA"/>
</dbReference>
<feature type="compositionally biased region" description="Pro residues" evidence="1">
    <location>
        <begin position="315"/>
        <end position="326"/>
    </location>
</feature>
<keyword evidence="3" id="KW-1185">Reference proteome</keyword>
<sequence length="516" mass="56350">MTEISNEKPENGIHLFSYFIATCILRLSSISKISVLEMNGRFVESNGRTRFSLKPLSHLLRDSDDSDSANGTDLESEDCSESADEWTESSNRKRKRKLKSINVAPVQTLKKKLAEKTKALRKNASKASKPAKPIEPSNFQPEFRVKAEIPVGKQLKIESNEVKVEKNDPKVKLENIALTDTEVKVNQPDPVDIKIKQSETLEVEKPKRNVPVVLTYSMVKDSCNISPFLLASSPSNHSTPSFALSQTPPNTQSLPAPATSPSLTPVPVVPSTSTSVSPNPSLPPNAIITPPVPRIRIRSNLQASPAFRNSLTVPSRPPAPVIPTGPRPRLRTPTPRAPRARAPRTPKTFHRSPVSPVLVNSVGRPQKPLSSPIPPAHSRPFGNIQSPTVSSRTPSTTQTTPNLKDSSSLKNISPTGAVIYSGSNSVTITPRKVVPDKPTVQRKLFKNEIEGIIAVRHEGGILKYVINLANGTHMPLTEHQVTKLREQNGGRLPTKLKIPVPSDVAAKIEPSYLIED</sequence>
<feature type="compositionally biased region" description="Low complexity" evidence="1">
    <location>
        <begin position="253"/>
        <end position="289"/>
    </location>
</feature>
<accession>A0AAN9YBF5</accession>
<gene>
    <name evidence="2" type="ORF">V9T40_005901</name>
</gene>
<feature type="region of interest" description="Disordered" evidence="1">
    <location>
        <begin position="62"/>
        <end position="99"/>
    </location>
</feature>
<feature type="region of interest" description="Disordered" evidence="1">
    <location>
        <begin position="236"/>
        <end position="290"/>
    </location>
</feature>
<name>A0AAN9YBF5_9HEMI</name>
<evidence type="ECO:0000256" key="1">
    <source>
        <dbReference type="SAM" id="MobiDB-lite"/>
    </source>
</evidence>
<comment type="caution">
    <text evidence="2">The sequence shown here is derived from an EMBL/GenBank/DDBJ whole genome shotgun (WGS) entry which is preliminary data.</text>
</comment>
<reference evidence="2 3" key="1">
    <citation type="submission" date="2024-03" db="EMBL/GenBank/DDBJ databases">
        <title>Adaptation during the transition from Ophiocordyceps entomopathogen to insect associate is accompanied by gene loss and intensified selection.</title>
        <authorList>
            <person name="Ward C.M."/>
            <person name="Onetto C.A."/>
            <person name="Borneman A.R."/>
        </authorList>
    </citation>
    <scope>NUCLEOTIDE SEQUENCE [LARGE SCALE GENOMIC DNA]</scope>
    <source>
        <strain evidence="2">AWRI1</strain>
        <tissue evidence="2">Single Adult Female</tissue>
    </source>
</reference>
<feature type="region of interest" description="Disordered" evidence="1">
    <location>
        <begin position="118"/>
        <end position="138"/>
    </location>
</feature>